<accession>X1E2Z6</accession>
<evidence type="ECO:0000313" key="2">
    <source>
        <dbReference type="EMBL" id="GAH03013.1"/>
    </source>
</evidence>
<sequence length="258" mass="28993">MVTAKDYNPKKHEVITAQRRKEAMQKISQLLDGLNYWQFRYRNWFTHRFYFIREEVMFYLTSGWPILRLLALELGQRLVDVGTINAPDDVFYLVTEELTKAINARKENKPIPEYLQLTAERKELREARKRLHPPGTIPEDASNNPGVAFKETQVKNDPSSDILRGIPVSPGTVTNPASLINSPTEFDKMEQDSILVCSMTNPAWTPLFAHASGLVTDMGGILGHGSIVAREYGIPAVVGTGTSTQRVKHGQKITVDGN</sequence>
<comment type="caution">
    <text evidence="2">The sequence shown here is derived from an EMBL/GenBank/DDBJ whole genome shotgun (WGS) entry which is preliminary data.</text>
</comment>
<dbReference type="InterPro" id="IPR008279">
    <property type="entry name" value="PEP-util_enz_mobile_dom"/>
</dbReference>
<dbReference type="GO" id="GO:0016772">
    <property type="term" value="F:transferase activity, transferring phosphorus-containing groups"/>
    <property type="evidence" value="ECO:0007669"/>
    <property type="project" value="InterPro"/>
</dbReference>
<dbReference type="PANTHER" id="PTHR43615:SF1">
    <property type="entry name" value="PPDK_N DOMAIN-CONTAINING PROTEIN"/>
    <property type="match status" value="1"/>
</dbReference>
<feature type="non-terminal residue" evidence="2">
    <location>
        <position position="258"/>
    </location>
</feature>
<dbReference type="AlphaFoldDB" id="X1E2Z6"/>
<dbReference type="InterPro" id="IPR051549">
    <property type="entry name" value="PEP_Utilizing_Enz"/>
</dbReference>
<proteinExistence type="predicted"/>
<dbReference type="Gene3D" id="3.50.30.10">
    <property type="entry name" value="Phosphohistidine domain"/>
    <property type="match status" value="1"/>
</dbReference>
<organism evidence="2">
    <name type="scientific">marine sediment metagenome</name>
    <dbReference type="NCBI Taxonomy" id="412755"/>
    <lineage>
        <taxon>unclassified sequences</taxon>
        <taxon>metagenomes</taxon>
        <taxon>ecological metagenomes</taxon>
    </lineage>
</organism>
<dbReference type="EMBL" id="BART01021672">
    <property type="protein sequence ID" value="GAH03013.1"/>
    <property type="molecule type" value="Genomic_DNA"/>
</dbReference>
<dbReference type="Pfam" id="PF00391">
    <property type="entry name" value="PEP-utilizers"/>
    <property type="match status" value="1"/>
</dbReference>
<dbReference type="PANTHER" id="PTHR43615">
    <property type="entry name" value="PHOSPHOENOLPYRUVATE SYNTHASE-RELATED"/>
    <property type="match status" value="1"/>
</dbReference>
<feature type="domain" description="PEP-utilising enzyme mobile" evidence="1">
    <location>
        <begin position="190"/>
        <end position="258"/>
    </location>
</feature>
<protein>
    <recommendedName>
        <fullName evidence="1">PEP-utilising enzyme mobile domain-containing protein</fullName>
    </recommendedName>
</protein>
<reference evidence="2" key="1">
    <citation type="journal article" date="2014" name="Front. Microbiol.">
        <title>High frequency of phylogenetically diverse reductive dehalogenase-homologous genes in deep subseafloor sedimentary metagenomes.</title>
        <authorList>
            <person name="Kawai M."/>
            <person name="Futagami T."/>
            <person name="Toyoda A."/>
            <person name="Takaki Y."/>
            <person name="Nishi S."/>
            <person name="Hori S."/>
            <person name="Arai W."/>
            <person name="Tsubouchi T."/>
            <person name="Morono Y."/>
            <person name="Uchiyama I."/>
            <person name="Ito T."/>
            <person name="Fujiyama A."/>
            <person name="Inagaki F."/>
            <person name="Takami H."/>
        </authorList>
    </citation>
    <scope>NUCLEOTIDE SEQUENCE</scope>
    <source>
        <strain evidence="2">Expedition CK06-06</strain>
    </source>
</reference>
<dbReference type="InterPro" id="IPR036637">
    <property type="entry name" value="Phosphohistidine_dom_sf"/>
</dbReference>
<dbReference type="SUPFAM" id="SSF52009">
    <property type="entry name" value="Phosphohistidine domain"/>
    <property type="match status" value="1"/>
</dbReference>
<name>X1E2Z6_9ZZZZ</name>
<gene>
    <name evidence="2" type="ORF">S01H4_39902</name>
</gene>
<evidence type="ECO:0000259" key="1">
    <source>
        <dbReference type="Pfam" id="PF00391"/>
    </source>
</evidence>